<evidence type="ECO:0000256" key="6">
    <source>
        <dbReference type="ARBA" id="ARBA00023102"/>
    </source>
</evidence>
<protein>
    <recommendedName>
        <fullName evidence="3 8">Histidinol-phosphatase</fullName>
        <shortName evidence="8">HolPase</shortName>
        <ecNumber evidence="3 8">3.1.3.15</ecNumber>
    </recommendedName>
</protein>
<dbReference type="CDD" id="cd12110">
    <property type="entry name" value="PHP_HisPPase_Hisj_like"/>
    <property type="match status" value="1"/>
</dbReference>
<dbReference type="NCBIfam" id="NF005596">
    <property type="entry name" value="PRK07328.1"/>
    <property type="match status" value="1"/>
</dbReference>
<dbReference type="PANTHER" id="PTHR21039">
    <property type="entry name" value="HISTIDINOL PHOSPHATASE-RELATED"/>
    <property type="match status" value="1"/>
</dbReference>
<comment type="caution">
    <text evidence="10">The sequence shown here is derived from an EMBL/GenBank/DDBJ whole genome shotgun (WGS) entry which is preliminary data.</text>
</comment>
<accession>A0ABS7D428</accession>
<dbReference type="PANTHER" id="PTHR21039:SF0">
    <property type="entry name" value="HISTIDINOL-PHOSPHATASE"/>
    <property type="match status" value="1"/>
</dbReference>
<dbReference type="InterPro" id="IPR010140">
    <property type="entry name" value="Histidinol_P_phosphatase_HisJ"/>
</dbReference>
<evidence type="ECO:0000256" key="7">
    <source>
        <dbReference type="ARBA" id="ARBA00049158"/>
    </source>
</evidence>
<dbReference type="EC" id="3.1.3.15" evidence="3 8"/>
<evidence type="ECO:0000256" key="4">
    <source>
        <dbReference type="ARBA" id="ARBA00022605"/>
    </source>
</evidence>
<reference evidence="10 11" key="1">
    <citation type="submission" date="2021-07" db="EMBL/GenBank/DDBJ databases">
        <title>Paenibacillus radiodurans sp. nov., isolated from the southeastern edge of Tengger Desert.</title>
        <authorList>
            <person name="Zhang G."/>
        </authorList>
    </citation>
    <scope>NUCLEOTIDE SEQUENCE [LARGE SCALE GENOMIC DNA]</scope>
    <source>
        <strain evidence="10 11">DT7-4</strain>
    </source>
</reference>
<gene>
    <name evidence="10" type="ORF">K0T92_07575</name>
</gene>
<dbReference type="EMBL" id="JAHZIJ010000003">
    <property type="protein sequence ID" value="MBW7474601.1"/>
    <property type="molecule type" value="Genomic_DNA"/>
</dbReference>
<evidence type="ECO:0000313" key="10">
    <source>
        <dbReference type="EMBL" id="MBW7474601.1"/>
    </source>
</evidence>
<evidence type="ECO:0000256" key="2">
    <source>
        <dbReference type="ARBA" id="ARBA00009152"/>
    </source>
</evidence>
<dbReference type="InterPro" id="IPR016195">
    <property type="entry name" value="Pol/histidinol_Pase-like"/>
</dbReference>
<evidence type="ECO:0000313" key="11">
    <source>
        <dbReference type="Proteomes" id="UP000812277"/>
    </source>
</evidence>
<evidence type="ECO:0000256" key="8">
    <source>
        <dbReference type="RuleBase" id="RU366003"/>
    </source>
</evidence>
<comment type="pathway">
    <text evidence="1 8">Amino-acid biosynthesis; L-histidine biosynthesis; L-histidine from 5-phospho-alpha-D-ribose 1-diphosphate: step 8/9.</text>
</comment>
<dbReference type="RefSeq" id="WP_219871825.1">
    <property type="nucleotide sequence ID" value="NZ_JAHZIJ010000003.1"/>
</dbReference>
<evidence type="ECO:0000256" key="5">
    <source>
        <dbReference type="ARBA" id="ARBA00022801"/>
    </source>
</evidence>
<feature type="domain" description="PHP" evidence="9">
    <location>
        <begin position="4"/>
        <end position="199"/>
    </location>
</feature>
<dbReference type="SUPFAM" id="SSF89550">
    <property type="entry name" value="PHP domain-like"/>
    <property type="match status" value="1"/>
</dbReference>
<sequence>MKFDLHTHHFRCGHADANIEDYIQAAIRAELDVIGISDHSPYFANELDHPQPGIAMAKSEFANYVEEVLRLKAKYEGTIDVLLGVESDFYPEHIELYRSVYDQYPFDYIIGSVHQTRGVSIFNRNRWKNTPAAKHAEEKQHYYELIAQSARSGVFQVLGHIDAMKGYYPAFSDIQADEAIDASLAAIAESDVAIEINTSGKTKDVGGWYPSDAILERALHYGVKVTFGSDSHLPSRVGDDWELVRQRLKEIGFKQWVYYKQKKAVVVPL</sequence>
<dbReference type="InterPro" id="IPR004013">
    <property type="entry name" value="PHP_dom"/>
</dbReference>
<proteinExistence type="inferred from homology"/>
<keyword evidence="5 8" id="KW-0378">Hydrolase</keyword>
<dbReference type="Proteomes" id="UP000812277">
    <property type="component" value="Unassembled WGS sequence"/>
</dbReference>
<comment type="similarity">
    <text evidence="2 8">Belongs to the PHP hydrolase family. HisK subfamily.</text>
</comment>
<dbReference type="Pfam" id="PF02811">
    <property type="entry name" value="PHP"/>
    <property type="match status" value="1"/>
</dbReference>
<keyword evidence="6 8" id="KW-0368">Histidine biosynthesis</keyword>
<dbReference type="Gene3D" id="3.20.20.140">
    <property type="entry name" value="Metal-dependent hydrolases"/>
    <property type="match status" value="1"/>
</dbReference>
<keyword evidence="11" id="KW-1185">Reference proteome</keyword>
<name>A0ABS7D428_9BACL</name>
<organism evidence="10 11">
    <name type="scientific">Paenibacillus oenotherae</name>
    <dbReference type="NCBI Taxonomy" id="1435645"/>
    <lineage>
        <taxon>Bacteria</taxon>
        <taxon>Bacillati</taxon>
        <taxon>Bacillota</taxon>
        <taxon>Bacilli</taxon>
        <taxon>Bacillales</taxon>
        <taxon>Paenibacillaceae</taxon>
        <taxon>Paenibacillus</taxon>
    </lineage>
</organism>
<keyword evidence="4 8" id="KW-0028">Amino-acid biosynthesis</keyword>
<evidence type="ECO:0000256" key="1">
    <source>
        <dbReference type="ARBA" id="ARBA00004970"/>
    </source>
</evidence>
<evidence type="ECO:0000256" key="3">
    <source>
        <dbReference type="ARBA" id="ARBA00013085"/>
    </source>
</evidence>
<comment type="catalytic activity">
    <reaction evidence="7 8">
        <text>L-histidinol phosphate + H2O = L-histidinol + phosphate</text>
        <dbReference type="Rhea" id="RHEA:14465"/>
        <dbReference type="ChEBI" id="CHEBI:15377"/>
        <dbReference type="ChEBI" id="CHEBI:43474"/>
        <dbReference type="ChEBI" id="CHEBI:57699"/>
        <dbReference type="ChEBI" id="CHEBI:57980"/>
        <dbReference type="EC" id="3.1.3.15"/>
    </reaction>
</comment>
<dbReference type="NCBIfam" id="TIGR01856">
    <property type="entry name" value="hisJ_fam"/>
    <property type="match status" value="1"/>
</dbReference>
<evidence type="ECO:0000259" key="9">
    <source>
        <dbReference type="Pfam" id="PF02811"/>
    </source>
</evidence>